<accession>A0ACD3SPI9</accession>
<evidence type="ECO:0000313" key="1">
    <source>
        <dbReference type="EMBL" id="TMS58184.1"/>
    </source>
</evidence>
<dbReference type="Proteomes" id="UP000004277">
    <property type="component" value="Unassembled WGS sequence"/>
</dbReference>
<reference evidence="1" key="1">
    <citation type="submission" date="2019-05" db="EMBL/GenBank/DDBJ databases">
        <title>Revised genome assembly of Burkholderiaceae (previously Ralstonia) sp. PBA.</title>
        <authorList>
            <person name="Gan H.M."/>
        </authorList>
    </citation>
    <scope>NUCLEOTIDE SEQUENCE</scope>
    <source>
        <strain evidence="1">PBA</strain>
    </source>
</reference>
<gene>
    <name evidence="1" type="ORF">MW7_005350</name>
</gene>
<dbReference type="EMBL" id="AKCV02000015">
    <property type="protein sequence ID" value="TMS58184.1"/>
    <property type="molecule type" value="Genomic_DNA"/>
</dbReference>
<name>A0ACD3SPI9_9BURK</name>
<comment type="caution">
    <text evidence="1">The sequence shown here is derived from an EMBL/GenBank/DDBJ whole genome shotgun (WGS) entry which is preliminary data.</text>
</comment>
<sequence length="191" mass="21484">MAKPRRAPGRSPAPASPTPSPAPSSHSAATPTIKRRLAALIYESMLLFAIVFAAGFLFSTLTQQRHALQYRHALQAWLFFVLAIYFIWMWCKSGQTLAMKTWHIRLENRAGGTISLWQALLRYLLAWIWVLPALALDAVLGLQGWASLGVFSAGIVLYAATAWLDPQRQFPHDRLAQTRLVLRRPPPKTKR</sequence>
<organism evidence="1 2">
    <name type="scientific">Imbroritus primus</name>
    <dbReference type="NCBI Taxonomy" id="3058603"/>
    <lineage>
        <taxon>Bacteria</taxon>
        <taxon>Pseudomonadati</taxon>
        <taxon>Pseudomonadota</taxon>
        <taxon>Betaproteobacteria</taxon>
        <taxon>Burkholderiales</taxon>
        <taxon>Burkholderiaceae</taxon>
        <taxon>Imbroritus</taxon>
    </lineage>
</organism>
<keyword evidence="2" id="KW-1185">Reference proteome</keyword>
<proteinExistence type="predicted"/>
<protein>
    <submittedName>
        <fullName evidence="1">RDD family protein</fullName>
    </submittedName>
</protein>
<evidence type="ECO:0000313" key="2">
    <source>
        <dbReference type="Proteomes" id="UP000004277"/>
    </source>
</evidence>